<evidence type="ECO:0000256" key="1">
    <source>
        <dbReference type="SAM" id="MobiDB-lite"/>
    </source>
</evidence>
<name>A0A1J7IJ58_9PEZI</name>
<dbReference type="Proteomes" id="UP000182658">
    <property type="component" value="Unassembled WGS sequence"/>
</dbReference>
<evidence type="ECO:0000313" key="2">
    <source>
        <dbReference type="EMBL" id="OIW27695.1"/>
    </source>
</evidence>
<evidence type="ECO:0000313" key="3">
    <source>
        <dbReference type="Proteomes" id="UP000182658"/>
    </source>
</evidence>
<gene>
    <name evidence="2" type="ORF">CONLIGDRAFT_444346</name>
</gene>
<feature type="region of interest" description="Disordered" evidence="1">
    <location>
        <begin position="85"/>
        <end position="121"/>
    </location>
</feature>
<keyword evidence="3" id="KW-1185">Reference proteome</keyword>
<dbReference type="AlphaFoldDB" id="A0A1J7IJ58"/>
<dbReference type="EMBL" id="KV875099">
    <property type="protein sequence ID" value="OIW27695.1"/>
    <property type="molecule type" value="Genomic_DNA"/>
</dbReference>
<accession>A0A1J7IJ58</accession>
<reference evidence="2 3" key="1">
    <citation type="submission" date="2016-10" db="EMBL/GenBank/DDBJ databases">
        <title>Draft genome sequence of Coniochaeta ligniaria NRRL30616, a lignocellulolytic fungus for bioabatement of inhibitors in plant biomass hydrolysates.</title>
        <authorList>
            <consortium name="DOE Joint Genome Institute"/>
            <person name="Jimenez D.J."/>
            <person name="Hector R.E."/>
            <person name="Riley R."/>
            <person name="Sun H."/>
            <person name="Grigoriev I.V."/>
            <person name="Van Elsas J.D."/>
            <person name="Nichols N.N."/>
        </authorList>
    </citation>
    <scope>NUCLEOTIDE SEQUENCE [LARGE SCALE GENOMIC DNA]</scope>
    <source>
        <strain evidence="2 3">NRRL 30616</strain>
    </source>
</reference>
<organism evidence="2 3">
    <name type="scientific">Coniochaeta ligniaria NRRL 30616</name>
    <dbReference type="NCBI Taxonomy" id="1408157"/>
    <lineage>
        <taxon>Eukaryota</taxon>
        <taxon>Fungi</taxon>
        <taxon>Dikarya</taxon>
        <taxon>Ascomycota</taxon>
        <taxon>Pezizomycotina</taxon>
        <taxon>Sordariomycetes</taxon>
        <taxon>Sordariomycetidae</taxon>
        <taxon>Coniochaetales</taxon>
        <taxon>Coniochaetaceae</taxon>
        <taxon>Coniochaeta</taxon>
    </lineage>
</organism>
<proteinExistence type="predicted"/>
<feature type="region of interest" description="Disordered" evidence="1">
    <location>
        <begin position="140"/>
        <end position="159"/>
    </location>
</feature>
<protein>
    <submittedName>
        <fullName evidence="2">Uncharacterized protein</fullName>
    </submittedName>
</protein>
<sequence length="300" mass="33539">MELSDLDLELSTPDMDFFRTGDEPVGTGRGADGIRSSRYRIEFVTESVTMAHLTSVSKPLPRERQSQGSNFILPAPRRCSLPPTLGSVTLPLRSREGVPQSIETSLRHRNGSPDLQDDGDGQRTKLRALFQQSAALSLDPYSFPSSPAHRRPRSSRTLGRTSKFTITSYGAVELPILASISTRCTADSRTFKYRARGVVVTDRHEEDEPPVPQGGSVWLQFGCTDAFDLIKYYSSDRKQTCSIGYQYTYSFDGMRLCWFMALLCWSRLLSDLIEVEPTTAYLSLALRYDGKHSLTPRSSS</sequence>
<dbReference type="InParanoid" id="A0A1J7IJ58"/>